<dbReference type="Proteomes" id="UP000013827">
    <property type="component" value="Unassembled WGS sequence"/>
</dbReference>
<dbReference type="PANTHER" id="PTHR10924:SF4">
    <property type="entry name" value="GH15861P"/>
    <property type="match status" value="1"/>
</dbReference>
<dbReference type="GO" id="GO:0097037">
    <property type="term" value="P:heme export"/>
    <property type="evidence" value="ECO:0007669"/>
    <property type="project" value="TreeGrafter"/>
</dbReference>
<keyword evidence="7" id="KW-1185">Reference proteome</keyword>
<proteinExistence type="predicted"/>
<evidence type="ECO:0000256" key="4">
    <source>
        <dbReference type="ARBA" id="ARBA00023136"/>
    </source>
</evidence>
<evidence type="ECO:0000313" key="7">
    <source>
        <dbReference type="Proteomes" id="UP000013827"/>
    </source>
</evidence>
<dbReference type="EnsemblProtists" id="EOD11081">
    <property type="protein sequence ID" value="EOD11081"/>
    <property type="gene ID" value="EMIHUDRAFT_465101"/>
</dbReference>
<keyword evidence="4 5" id="KW-0472">Membrane</keyword>
<feature type="transmembrane region" description="Helical" evidence="5">
    <location>
        <begin position="120"/>
        <end position="144"/>
    </location>
</feature>
<keyword evidence="3 5" id="KW-1133">Transmembrane helix</keyword>
<dbReference type="GeneID" id="17257206"/>
<dbReference type="InterPro" id="IPR049680">
    <property type="entry name" value="FLVCR1-2_SLC49-like"/>
</dbReference>
<sequence>MASRSPAEPPPHSRVTPEGPAAWRSGWRWAVLGSFSYLSASNAFMCMDFSDDYGLNERLLRSGEADVALLYSLFLLSVVPVMPLAAWGVVRHHWSTVAFANALNVAGGWLRYLAVVRSSYALAVLSSLVCGGAAAVVVCSFTAVSERWFRPSHRGLATSIAVQSNYLGWALGSLIGAGEAGEAERLMALSGIGTIGFIGLALSRAVELADGAYAVGAVEMLVQGFGGGLSALSASCTVGLAGCVAVQWLAVTALAAAYGCRPGRPSAGGRLAAVAGAVVGDAAPADSMRQPLAGGDAARES</sequence>
<name>A0A0D3IIJ6_EMIH1</name>
<reference evidence="7" key="1">
    <citation type="journal article" date="2013" name="Nature">
        <title>Pan genome of the phytoplankton Emiliania underpins its global distribution.</title>
        <authorList>
            <person name="Read B.A."/>
            <person name="Kegel J."/>
            <person name="Klute M.J."/>
            <person name="Kuo A."/>
            <person name="Lefebvre S.C."/>
            <person name="Maumus F."/>
            <person name="Mayer C."/>
            <person name="Miller J."/>
            <person name="Monier A."/>
            <person name="Salamov A."/>
            <person name="Young J."/>
            <person name="Aguilar M."/>
            <person name="Claverie J.M."/>
            <person name="Frickenhaus S."/>
            <person name="Gonzalez K."/>
            <person name="Herman E.K."/>
            <person name="Lin Y.C."/>
            <person name="Napier J."/>
            <person name="Ogata H."/>
            <person name="Sarno A.F."/>
            <person name="Shmutz J."/>
            <person name="Schroeder D."/>
            <person name="de Vargas C."/>
            <person name="Verret F."/>
            <person name="von Dassow P."/>
            <person name="Valentin K."/>
            <person name="Van de Peer Y."/>
            <person name="Wheeler G."/>
            <person name="Dacks J.B."/>
            <person name="Delwiche C.F."/>
            <person name="Dyhrman S.T."/>
            <person name="Glockner G."/>
            <person name="John U."/>
            <person name="Richards T."/>
            <person name="Worden A.Z."/>
            <person name="Zhang X."/>
            <person name="Grigoriev I.V."/>
            <person name="Allen A.E."/>
            <person name="Bidle K."/>
            <person name="Borodovsky M."/>
            <person name="Bowler C."/>
            <person name="Brownlee C."/>
            <person name="Cock J.M."/>
            <person name="Elias M."/>
            <person name="Gladyshev V.N."/>
            <person name="Groth M."/>
            <person name="Guda C."/>
            <person name="Hadaegh A."/>
            <person name="Iglesias-Rodriguez M.D."/>
            <person name="Jenkins J."/>
            <person name="Jones B.M."/>
            <person name="Lawson T."/>
            <person name="Leese F."/>
            <person name="Lindquist E."/>
            <person name="Lobanov A."/>
            <person name="Lomsadze A."/>
            <person name="Malik S.B."/>
            <person name="Marsh M.E."/>
            <person name="Mackinder L."/>
            <person name="Mock T."/>
            <person name="Mueller-Roeber B."/>
            <person name="Pagarete A."/>
            <person name="Parker M."/>
            <person name="Probert I."/>
            <person name="Quesneville H."/>
            <person name="Raines C."/>
            <person name="Rensing S.A."/>
            <person name="Riano-Pachon D.M."/>
            <person name="Richier S."/>
            <person name="Rokitta S."/>
            <person name="Shiraiwa Y."/>
            <person name="Soanes D.M."/>
            <person name="van der Giezen M."/>
            <person name="Wahlund T.M."/>
            <person name="Williams B."/>
            <person name="Wilson W."/>
            <person name="Wolfe G."/>
            <person name="Wurch L.L."/>
        </authorList>
    </citation>
    <scope>NUCLEOTIDE SEQUENCE</scope>
</reference>
<dbReference type="HOGENOM" id="CLU_925701_0_0_1"/>
<dbReference type="SUPFAM" id="SSF103473">
    <property type="entry name" value="MFS general substrate transporter"/>
    <property type="match status" value="1"/>
</dbReference>
<dbReference type="GO" id="GO:0020037">
    <property type="term" value="F:heme binding"/>
    <property type="evidence" value="ECO:0007669"/>
    <property type="project" value="TreeGrafter"/>
</dbReference>
<dbReference type="InterPro" id="IPR036259">
    <property type="entry name" value="MFS_trans_sf"/>
</dbReference>
<evidence type="ECO:0000256" key="3">
    <source>
        <dbReference type="ARBA" id="ARBA00022989"/>
    </source>
</evidence>
<dbReference type="KEGG" id="ehx:EMIHUDRAFT_465101"/>
<dbReference type="PaxDb" id="2903-EOD11081"/>
<dbReference type="GO" id="GO:0016020">
    <property type="term" value="C:membrane"/>
    <property type="evidence" value="ECO:0007669"/>
    <property type="project" value="UniProtKB-SubCell"/>
</dbReference>
<dbReference type="AlphaFoldDB" id="A0A0D3IIJ6"/>
<organism evidence="6 7">
    <name type="scientific">Emiliania huxleyi (strain CCMP1516)</name>
    <dbReference type="NCBI Taxonomy" id="280463"/>
    <lineage>
        <taxon>Eukaryota</taxon>
        <taxon>Haptista</taxon>
        <taxon>Haptophyta</taxon>
        <taxon>Prymnesiophyceae</taxon>
        <taxon>Isochrysidales</taxon>
        <taxon>Noelaerhabdaceae</taxon>
        <taxon>Emiliania</taxon>
    </lineage>
</organism>
<dbReference type="RefSeq" id="XP_005763510.1">
    <property type="nucleotide sequence ID" value="XM_005763453.1"/>
</dbReference>
<feature type="transmembrane region" description="Helical" evidence="5">
    <location>
        <begin position="238"/>
        <end position="260"/>
    </location>
</feature>
<feature type="transmembrane region" description="Helical" evidence="5">
    <location>
        <begin position="68"/>
        <end position="90"/>
    </location>
</feature>
<feature type="transmembrane region" description="Helical" evidence="5">
    <location>
        <begin position="156"/>
        <end position="175"/>
    </location>
</feature>
<feature type="transmembrane region" description="Helical" evidence="5">
    <location>
        <begin position="187"/>
        <end position="206"/>
    </location>
</feature>
<evidence type="ECO:0000313" key="6">
    <source>
        <dbReference type="EnsemblProtists" id="EOD11081"/>
    </source>
</evidence>
<evidence type="ECO:0000256" key="5">
    <source>
        <dbReference type="SAM" id="Phobius"/>
    </source>
</evidence>
<comment type="subcellular location">
    <subcellularLocation>
        <location evidence="1">Membrane</location>
        <topology evidence="1">Multi-pass membrane protein</topology>
    </subcellularLocation>
</comment>
<dbReference type="GO" id="GO:0015232">
    <property type="term" value="F:heme transmembrane transporter activity"/>
    <property type="evidence" value="ECO:0007669"/>
    <property type="project" value="TreeGrafter"/>
</dbReference>
<protein>
    <submittedName>
        <fullName evidence="6">Uncharacterized protein</fullName>
    </submittedName>
</protein>
<accession>A0A0D3IIJ6</accession>
<evidence type="ECO:0000256" key="1">
    <source>
        <dbReference type="ARBA" id="ARBA00004141"/>
    </source>
</evidence>
<dbReference type="PANTHER" id="PTHR10924">
    <property type="entry name" value="MAJOR FACILITATOR SUPERFAMILY PROTEIN-RELATED"/>
    <property type="match status" value="1"/>
</dbReference>
<dbReference type="STRING" id="2903.R1DJS1"/>
<keyword evidence="2 5" id="KW-0812">Transmembrane</keyword>
<reference evidence="6" key="2">
    <citation type="submission" date="2024-10" db="UniProtKB">
        <authorList>
            <consortium name="EnsemblProtists"/>
        </authorList>
    </citation>
    <scope>IDENTIFICATION</scope>
</reference>
<evidence type="ECO:0000256" key="2">
    <source>
        <dbReference type="ARBA" id="ARBA00022692"/>
    </source>
</evidence>